<dbReference type="InterPro" id="IPR043129">
    <property type="entry name" value="ATPase_NBD"/>
</dbReference>
<dbReference type="STRING" id="515618.RIEPE_0510"/>
<dbReference type="PROSITE" id="PS01075">
    <property type="entry name" value="ACETATE_KINASE_1"/>
    <property type="match status" value="1"/>
</dbReference>
<dbReference type="GO" id="GO:0005829">
    <property type="term" value="C:cytosol"/>
    <property type="evidence" value="ECO:0007669"/>
    <property type="project" value="TreeGrafter"/>
</dbReference>
<evidence type="ECO:0000256" key="2">
    <source>
        <dbReference type="ARBA" id="ARBA00022490"/>
    </source>
</evidence>
<dbReference type="InterPro" id="IPR004372">
    <property type="entry name" value="Ac/propionate_kinase"/>
</dbReference>
<feature type="binding site" evidence="9">
    <location>
        <position position="95"/>
    </location>
    <ligand>
        <name>substrate</name>
    </ligand>
</feature>
<dbReference type="GO" id="GO:0006085">
    <property type="term" value="P:acetyl-CoA biosynthetic process"/>
    <property type="evidence" value="ECO:0007669"/>
    <property type="project" value="UniProtKB-UniRule"/>
</dbReference>
<dbReference type="InterPro" id="IPR023865">
    <property type="entry name" value="Aliphatic_acid_kinase_CS"/>
</dbReference>
<dbReference type="HAMAP" id="MF_00020">
    <property type="entry name" value="Acetate_kinase"/>
    <property type="match status" value="1"/>
</dbReference>
<dbReference type="PIRSF" id="PIRSF000722">
    <property type="entry name" value="Acetate_prop_kin"/>
    <property type="match status" value="1"/>
</dbReference>
<evidence type="ECO:0000313" key="12">
    <source>
        <dbReference type="Proteomes" id="UP000001700"/>
    </source>
</evidence>
<dbReference type="PROSITE" id="PS01076">
    <property type="entry name" value="ACETATE_KINASE_2"/>
    <property type="match status" value="1"/>
</dbReference>
<keyword evidence="5 9" id="KW-0547">Nucleotide-binding</keyword>
<protein>
    <recommendedName>
        <fullName evidence="9">Acetate kinase</fullName>
        <ecNumber evidence="9">2.7.2.1</ecNumber>
    </recommendedName>
    <alternativeName>
        <fullName evidence="9">Acetokinase</fullName>
    </alternativeName>
</protein>
<accession>D4G8T8</accession>
<dbReference type="GO" id="GO:0000287">
    <property type="term" value="F:magnesium ion binding"/>
    <property type="evidence" value="ECO:0007669"/>
    <property type="project" value="UniProtKB-UniRule"/>
</dbReference>
<feature type="binding site" evidence="9">
    <location>
        <begin position="214"/>
        <end position="218"/>
    </location>
    <ligand>
        <name>ATP</name>
        <dbReference type="ChEBI" id="CHEBI:30616"/>
    </ligand>
</feature>
<dbReference type="GO" id="GO:0006083">
    <property type="term" value="P:acetate metabolic process"/>
    <property type="evidence" value="ECO:0007669"/>
    <property type="project" value="TreeGrafter"/>
</dbReference>
<dbReference type="UniPathway" id="UPA00340">
    <property type="reaction ID" value="UER00458"/>
</dbReference>
<evidence type="ECO:0000256" key="9">
    <source>
        <dbReference type="HAMAP-Rule" id="MF_00020"/>
    </source>
</evidence>
<dbReference type="PANTHER" id="PTHR21060:SF21">
    <property type="entry name" value="ACETATE KINASE"/>
    <property type="match status" value="1"/>
</dbReference>
<evidence type="ECO:0000256" key="4">
    <source>
        <dbReference type="ARBA" id="ARBA00022723"/>
    </source>
</evidence>
<comment type="subcellular location">
    <subcellularLocation>
        <location evidence="9">Cytoplasm</location>
    </subcellularLocation>
</comment>
<evidence type="ECO:0000256" key="1">
    <source>
        <dbReference type="ARBA" id="ARBA00008748"/>
    </source>
</evidence>
<dbReference type="GO" id="GO:0005524">
    <property type="term" value="F:ATP binding"/>
    <property type="evidence" value="ECO:0007669"/>
    <property type="project" value="UniProtKB-KW"/>
</dbReference>
<feature type="binding site" evidence="9">
    <location>
        <position position="391"/>
    </location>
    <ligand>
        <name>Mg(2+)</name>
        <dbReference type="ChEBI" id="CHEBI:18420"/>
    </ligand>
</feature>
<name>D4G8T8_RIEPU</name>
<evidence type="ECO:0000256" key="10">
    <source>
        <dbReference type="RuleBase" id="RU003835"/>
    </source>
</evidence>
<feature type="binding site" evidence="9">
    <location>
        <position position="20"/>
    </location>
    <ligand>
        <name>ATP</name>
        <dbReference type="ChEBI" id="CHEBI:30616"/>
    </ligand>
</feature>
<dbReference type="EC" id="2.7.2.1" evidence="9"/>
<dbReference type="CDD" id="cd24010">
    <property type="entry name" value="ASKHA_NBD_AcK_PK"/>
    <property type="match status" value="1"/>
</dbReference>
<gene>
    <name evidence="9 11" type="primary">ackA</name>
    <name evidence="11" type="ordered locus">RIEPE_0510</name>
</gene>
<feature type="active site" description="Proton donor/acceptor" evidence="9">
    <location>
        <position position="154"/>
    </location>
</feature>
<dbReference type="KEGG" id="rip:RIEPE_0510"/>
<evidence type="ECO:0000256" key="3">
    <source>
        <dbReference type="ARBA" id="ARBA00022679"/>
    </source>
</evidence>
<dbReference type="GO" id="GO:0008776">
    <property type="term" value="F:acetate kinase activity"/>
    <property type="evidence" value="ECO:0007669"/>
    <property type="project" value="UniProtKB-UniRule"/>
</dbReference>
<evidence type="ECO:0000256" key="8">
    <source>
        <dbReference type="ARBA" id="ARBA00022842"/>
    </source>
</evidence>
<organism evidence="11 12">
    <name type="scientific">Riesia pediculicola (strain USDA)</name>
    <dbReference type="NCBI Taxonomy" id="515618"/>
    <lineage>
        <taxon>Bacteria</taxon>
        <taxon>Pseudomonadati</taxon>
        <taxon>Pseudomonadota</taxon>
        <taxon>Gammaproteobacteria</taxon>
        <taxon>Enterobacterales</taxon>
        <taxon>Enterobacteriaceae</taxon>
        <taxon>Candidatus Riesia</taxon>
    </lineage>
</organism>
<evidence type="ECO:0000256" key="6">
    <source>
        <dbReference type="ARBA" id="ARBA00022777"/>
    </source>
</evidence>
<proteinExistence type="inferred from homology"/>
<dbReference type="OrthoDB" id="9802453at2"/>
<sequence length="407" mass="46283">MIRKIEKYVLVLNCGSSSLKFAVIDVIEQEKILFGTAECLNSKESRIIYQRYRDQKKETILIKNLTHKRSINFIVQTILLKNLENLNSIVGIGHRIVHGGKELNRSVIINNKILKKIQESVPFAPLHNPFGIIGFKEASYAFPNLKNKQVAVFDTTFHNSIPRESHLYAIPYYLYKKYGIRRYGAHGISHQYVSEKFAKIVKKDIKKLNIISCHLGNGGSITAIVHGKSVDTSMGMTPLEGLMMGTRSGDIDPSIIFYLYNVLKMNVSQIQDILTKKSGILGITQVSNDMRFVENHYNKNVHANCAMKMYCYRLSKYIASYFITMNKFPDGIVFTGGIGENSVMVRKITMDKLKIFNVKCDEKINSRTKFGKCAMISKSDSIPVWVIPTNEELIIAKETFDLLKEKS</sequence>
<feature type="site" description="Transition state stabilizer" evidence="9">
    <location>
        <position position="186"/>
    </location>
</feature>
<dbReference type="NCBIfam" id="TIGR00016">
    <property type="entry name" value="ackA"/>
    <property type="match status" value="1"/>
</dbReference>
<dbReference type="Proteomes" id="UP000001700">
    <property type="component" value="Chromosome"/>
</dbReference>
<keyword evidence="7 9" id="KW-0067">ATP-binding</keyword>
<comment type="cofactor">
    <cofactor evidence="9">
        <name>Mg(2+)</name>
        <dbReference type="ChEBI" id="CHEBI:18420"/>
    </cofactor>
    <cofactor evidence="9">
        <name>Mn(2+)</name>
        <dbReference type="ChEBI" id="CHEBI:29035"/>
    </cofactor>
    <text evidence="9">Mg(2+). Can also accept Mn(2+).</text>
</comment>
<feature type="binding site" evidence="9">
    <location>
        <begin position="289"/>
        <end position="291"/>
    </location>
    <ligand>
        <name>ATP</name>
        <dbReference type="ChEBI" id="CHEBI:30616"/>
    </ligand>
</feature>
<feature type="binding site" evidence="9">
    <location>
        <begin position="337"/>
        <end position="341"/>
    </location>
    <ligand>
        <name>ATP</name>
        <dbReference type="ChEBI" id="CHEBI:30616"/>
    </ligand>
</feature>
<keyword evidence="4 9" id="KW-0479">Metal-binding</keyword>
<dbReference type="eggNOG" id="COG0282">
    <property type="taxonomic scope" value="Bacteria"/>
</dbReference>
<comment type="catalytic activity">
    <reaction evidence="9">
        <text>acetate + ATP = acetyl phosphate + ADP</text>
        <dbReference type="Rhea" id="RHEA:11352"/>
        <dbReference type="ChEBI" id="CHEBI:22191"/>
        <dbReference type="ChEBI" id="CHEBI:30089"/>
        <dbReference type="ChEBI" id="CHEBI:30616"/>
        <dbReference type="ChEBI" id="CHEBI:456216"/>
        <dbReference type="EC" id="2.7.2.1"/>
    </reaction>
</comment>
<keyword evidence="12" id="KW-1185">Reference proteome</keyword>
<comment type="pathway">
    <text evidence="9">Metabolic intermediate biosynthesis; acetyl-CoA biosynthesis; acetyl-CoA from acetate: step 1/2.</text>
</comment>
<keyword evidence="2 9" id="KW-0963">Cytoplasm</keyword>
<comment type="subunit">
    <text evidence="9">Homodimer.</text>
</comment>
<dbReference type="InterPro" id="IPR000890">
    <property type="entry name" value="Aliphatic_acid_kin_short-chain"/>
</dbReference>
<dbReference type="Pfam" id="PF00871">
    <property type="entry name" value="Acetate_kinase"/>
    <property type="match status" value="1"/>
</dbReference>
<dbReference type="RefSeq" id="WP_013087897.1">
    <property type="nucleotide sequence ID" value="NC_014109.1"/>
</dbReference>
<evidence type="ECO:0000256" key="7">
    <source>
        <dbReference type="ARBA" id="ARBA00022840"/>
    </source>
</evidence>
<dbReference type="AlphaFoldDB" id="D4G8T8"/>
<dbReference type="SUPFAM" id="SSF53067">
    <property type="entry name" value="Actin-like ATPase domain"/>
    <property type="match status" value="2"/>
</dbReference>
<dbReference type="PRINTS" id="PR00471">
    <property type="entry name" value="ACETATEKNASE"/>
</dbReference>
<keyword evidence="8 9" id="KW-0460">Magnesium</keyword>
<dbReference type="Gene3D" id="3.30.420.40">
    <property type="match status" value="2"/>
</dbReference>
<comment type="function">
    <text evidence="9">Catalyzes the formation of acetyl phosphate from acetate and ATP. Can also catalyze the reverse reaction.</text>
</comment>
<evidence type="ECO:0000256" key="5">
    <source>
        <dbReference type="ARBA" id="ARBA00022741"/>
    </source>
</evidence>
<feature type="binding site" evidence="9">
    <location>
        <position position="13"/>
    </location>
    <ligand>
        <name>Mg(2+)</name>
        <dbReference type="ChEBI" id="CHEBI:18420"/>
    </ligand>
</feature>
<reference evidence="11" key="1">
    <citation type="submission" date="2008-05" db="EMBL/GenBank/DDBJ databases">
        <title>Genome sequence of Riesia pediculicola USDA.</title>
        <authorList>
            <person name="Kirkness E.F."/>
        </authorList>
    </citation>
    <scope>NUCLEOTIDE SEQUENCE [LARGE SCALE GENOMIC DNA]</scope>
    <source>
        <strain evidence="11">USDA</strain>
    </source>
</reference>
<evidence type="ECO:0000313" key="11">
    <source>
        <dbReference type="EMBL" id="ADD79921.1"/>
    </source>
</evidence>
<dbReference type="PANTHER" id="PTHR21060">
    <property type="entry name" value="ACETATE KINASE"/>
    <property type="match status" value="1"/>
</dbReference>
<comment type="similarity">
    <text evidence="1 9 10">Belongs to the acetokinase family.</text>
</comment>
<feature type="site" description="Transition state stabilizer" evidence="9">
    <location>
        <position position="247"/>
    </location>
</feature>
<keyword evidence="3 9" id="KW-0808">Transferase</keyword>
<dbReference type="EMBL" id="CP001085">
    <property type="protein sequence ID" value="ADD79921.1"/>
    <property type="molecule type" value="Genomic_DNA"/>
</dbReference>
<keyword evidence="6 9" id="KW-0418">Kinase</keyword>
<dbReference type="HOGENOM" id="CLU_020352_0_1_6"/>